<dbReference type="Gene3D" id="1.10.340.70">
    <property type="match status" value="1"/>
</dbReference>
<dbReference type="InterPro" id="IPR036397">
    <property type="entry name" value="RNaseH_sf"/>
</dbReference>
<dbReference type="GO" id="GO:0004519">
    <property type="term" value="F:endonuclease activity"/>
    <property type="evidence" value="ECO:0007669"/>
    <property type="project" value="UniProtKB-KW"/>
</dbReference>
<dbReference type="SUPFAM" id="SSF53098">
    <property type="entry name" value="Ribonuclease H-like"/>
    <property type="match status" value="1"/>
</dbReference>
<keyword evidence="6" id="KW-0378">Hydrolase</keyword>
<dbReference type="PANTHER" id="PTHR37984">
    <property type="entry name" value="PROTEIN CBG26694"/>
    <property type="match status" value="1"/>
</dbReference>
<dbReference type="GO" id="GO:0015074">
    <property type="term" value="P:DNA integration"/>
    <property type="evidence" value="ECO:0007669"/>
    <property type="project" value="InterPro"/>
</dbReference>
<dbReference type="GO" id="GO:0003964">
    <property type="term" value="F:RNA-directed DNA polymerase activity"/>
    <property type="evidence" value="ECO:0007669"/>
    <property type="project" value="UniProtKB-KW"/>
</dbReference>
<dbReference type="PANTHER" id="PTHR37984:SF5">
    <property type="entry name" value="PROTEIN NYNRIN-LIKE"/>
    <property type="match status" value="1"/>
</dbReference>
<dbReference type="SUPFAM" id="SSF56672">
    <property type="entry name" value="DNA/RNA polymerases"/>
    <property type="match status" value="1"/>
</dbReference>
<dbReference type="CDD" id="cd09274">
    <property type="entry name" value="RNase_HI_RT_Ty3"/>
    <property type="match status" value="1"/>
</dbReference>
<dbReference type="Pfam" id="PF17921">
    <property type="entry name" value="Integrase_H2C2"/>
    <property type="match status" value="1"/>
</dbReference>
<protein>
    <recommendedName>
        <fullName evidence="1">RNA-directed DNA polymerase</fullName>
        <ecNumber evidence="1">2.7.7.49</ecNumber>
    </recommendedName>
</protein>
<reference evidence="11" key="1">
    <citation type="submission" date="2025-08" db="UniProtKB">
        <authorList>
            <consortium name="RefSeq"/>
        </authorList>
    </citation>
    <scope>IDENTIFICATION</scope>
    <source>
        <tissue evidence="11">Silk gland</tissue>
    </source>
</reference>
<dbReference type="KEGG" id="bman:114245752"/>
<feature type="compositionally biased region" description="Basic and acidic residues" evidence="8">
    <location>
        <begin position="1"/>
        <end position="16"/>
    </location>
</feature>
<feature type="compositionally biased region" description="Basic and acidic residues" evidence="8">
    <location>
        <begin position="27"/>
        <end position="43"/>
    </location>
</feature>
<feature type="region of interest" description="Disordered" evidence="8">
    <location>
        <begin position="1512"/>
        <end position="1613"/>
    </location>
</feature>
<dbReference type="InterPro" id="IPR021109">
    <property type="entry name" value="Peptidase_aspartic_dom_sf"/>
</dbReference>
<dbReference type="RefSeq" id="XP_028033829.1">
    <property type="nucleotide sequence ID" value="XM_028178028.1"/>
</dbReference>
<organism evidence="10 11">
    <name type="scientific">Bombyx mandarina</name>
    <name type="common">Wild silk moth</name>
    <name type="synonym">Wild silkworm</name>
    <dbReference type="NCBI Taxonomy" id="7092"/>
    <lineage>
        <taxon>Eukaryota</taxon>
        <taxon>Metazoa</taxon>
        <taxon>Ecdysozoa</taxon>
        <taxon>Arthropoda</taxon>
        <taxon>Hexapoda</taxon>
        <taxon>Insecta</taxon>
        <taxon>Pterygota</taxon>
        <taxon>Neoptera</taxon>
        <taxon>Endopterygota</taxon>
        <taxon>Lepidoptera</taxon>
        <taxon>Glossata</taxon>
        <taxon>Ditrysia</taxon>
        <taxon>Bombycoidea</taxon>
        <taxon>Bombycidae</taxon>
        <taxon>Bombycinae</taxon>
        <taxon>Bombyx</taxon>
    </lineage>
</organism>
<dbReference type="FunFam" id="1.10.340.70:FF:000001">
    <property type="entry name" value="Retrovirus-related Pol polyprotein from transposon gypsy-like Protein"/>
    <property type="match status" value="1"/>
</dbReference>
<dbReference type="Proteomes" id="UP000504629">
    <property type="component" value="Unplaced"/>
</dbReference>
<dbReference type="Gene3D" id="3.10.10.10">
    <property type="entry name" value="HIV Type 1 Reverse Transcriptase, subunit A, domain 1"/>
    <property type="match status" value="1"/>
</dbReference>
<keyword evidence="10" id="KW-1185">Reference proteome</keyword>
<keyword evidence="4" id="KW-0540">Nuclease</keyword>
<dbReference type="InterPro" id="IPR001584">
    <property type="entry name" value="Integrase_cat-core"/>
</dbReference>
<feature type="compositionally biased region" description="Polar residues" evidence="8">
    <location>
        <begin position="262"/>
        <end position="271"/>
    </location>
</feature>
<evidence type="ECO:0000259" key="9">
    <source>
        <dbReference type="PROSITE" id="PS50994"/>
    </source>
</evidence>
<feature type="compositionally biased region" description="Basic residues" evidence="8">
    <location>
        <begin position="1600"/>
        <end position="1613"/>
    </location>
</feature>
<dbReference type="InterPro" id="IPR041373">
    <property type="entry name" value="RT_RNaseH"/>
</dbReference>
<dbReference type="InterPro" id="IPR043502">
    <property type="entry name" value="DNA/RNA_pol_sf"/>
</dbReference>
<dbReference type="GO" id="GO:0042575">
    <property type="term" value="C:DNA polymerase complex"/>
    <property type="evidence" value="ECO:0007669"/>
    <property type="project" value="UniProtKB-ARBA"/>
</dbReference>
<keyword evidence="3" id="KW-0548">Nucleotidyltransferase</keyword>
<dbReference type="InterPro" id="IPR041588">
    <property type="entry name" value="Integrase_H2C2"/>
</dbReference>
<keyword evidence="5" id="KW-0255">Endonuclease</keyword>
<evidence type="ECO:0000313" key="10">
    <source>
        <dbReference type="Proteomes" id="UP000504629"/>
    </source>
</evidence>
<dbReference type="GO" id="GO:0003676">
    <property type="term" value="F:nucleic acid binding"/>
    <property type="evidence" value="ECO:0007669"/>
    <property type="project" value="InterPro"/>
</dbReference>
<dbReference type="Gene3D" id="3.10.20.370">
    <property type="match status" value="1"/>
</dbReference>
<dbReference type="EC" id="2.7.7.49" evidence="1"/>
<sequence length="1613" mass="181794">MPLTRNQDRQQRREDDVIPAADANANENHEEHDSPHDRPHAESRSNNSTFNLDDVSALMASLQRSQAETFKNIMSYVMEQRSSTPAPPPMPPVNVDGTLARCRASFSGAPGESVEAFIDAIESYTECVQVSDANIIRGLAMLLSADAATWWLGLKHHISTWNEAKENLIYAYGTRLPPHRIYLEIFASPQDNENTDKFVARIRALMAKLPRDDITEKVQLDMIYGLLHNRIRTRLRREEITSFNSLLNHARNIEDSIEETQSRPVSSTSGVRSIRAQPAQAASRPEPCAARASAPAPRARFPNSAAAVVPATAVPVAVAQPTVATPAAAVPGSAEQFVTTKKQRPVCSYCKRFGHAREQCRKLNNRGEQSQSNFSEGVQNDNNAFYSVQCNVNNTNTISSNLPVQNAMYDVKQHDKNNFLSNFECQNFCNRDANINYATINRGPTSRKSYFHACNDSVSKNINCNCTSNNEMPTFCDSHVLYNQDVRTKCKNLNICYNQGTRPKCKNSILPYNQIIEPNCNNLKFSTNHDCDTKGSKCNFGKINECVEIDNCLNFNYCTCEGSVVASVYDRESDDRYLHLRPIFKIQVLGKQGTALIDTAAKHCIAGHTLYALLLHKGHPLTPSTRRVKLADGHVRNMDVLTTILPVRLEHIVINIPFIIFPDSNDNETLLGIDFINAAKVIIDFHRHEWYFSTDAKVHYKLLFEPMSRGVCIASTNMLRDDEGMHLQSAERQALSEFLIRHESIFTAGGGPTPFIEHCIDTGDHPPIAVPPYRLNPSKKETMKNEIEKMLADDIIEECESAWCSPALMIPKSNEGFQQHLQDLEAVFRRLSEFKLHVNREKCTFAKERVRYLGHVITPDGVSPDPEKVSAVLNMLEPSNLKHLRTFLQTCSWFRKFIPNFSKIAEPLTRLTKKNYTWSWGPEQTQAFKELKRLLTTAPVLVQANFKQPLVLRTDASNYALGAVLAQGEGKDERPIEYASRLLTAAERNYSTTEREALAVVWAVERFRPYLDGQPIIIGSDHQPLRWLLSLKSPAGRLVRWALKLQEFDIRFEYTPGKANVVADTLSRPICSNETQNNCGICSVICDLPTKSPTQLRQDQLTDPEIQKIVTELEGVDELAAKRWSERGFLMEQGVLYRLNPDSDAEAPQLVIPAHQVTDILKELHDAPTAGHAGIDRTYQQVSRLFYFTGMRRIITDYVKACIHCQRYKAANTKPPGLLQTPVMNQRNEVLAVDLFGPLPPGKQGERWILLIEDTATRWTELFPLKEATAEACAHVLIEEYFMRFGLPRRLVSDNGVQFISAVMRQCMSILGIKQNLIPLYHPEANPAERKNRDLKTLLAQLVECDHTSWPNMLPVIRFALNNAKCRTTGMSPAYLSFGREMRSPTEVTHDLRAVLDKDNFVPQITPYLRKFVNSFSAVRERVETLQDKAKGYADRSRRPIETFNEGDMVLIKSHVLSKSAKGLTSKFVPKRDGPYRIVKKVSPTTYHVAHVDKPDEVLGKYHVNDLTLYRENQSDALPRPVMPKKKRGRPPNNVKTDSRVPGHMTTRHAEPCAEAPRLSPAAGGMVGLAPVPQPSSNEMLVQERGRPPGLEGEYVANRPVRHSRGRMPARYT</sequence>
<evidence type="ECO:0000256" key="6">
    <source>
        <dbReference type="ARBA" id="ARBA00022801"/>
    </source>
</evidence>
<name>A0A6J2K0G8_BOMMA</name>
<evidence type="ECO:0000256" key="2">
    <source>
        <dbReference type="ARBA" id="ARBA00022679"/>
    </source>
</evidence>
<dbReference type="InterPro" id="IPR043128">
    <property type="entry name" value="Rev_trsase/Diguanyl_cyclase"/>
</dbReference>
<dbReference type="FunFam" id="3.30.420.10:FF:000032">
    <property type="entry name" value="Retrovirus-related Pol polyprotein from transposon 297-like Protein"/>
    <property type="match status" value="1"/>
</dbReference>
<feature type="region of interest" description="Disordered" evidence="8">
    <location>
        <begin position="257"/>
        <end position="287"/>
    </location>
</feature>
<dbReference type="OrthoDB" id="425619at2759"/>
<dbReference type="Pfam" id="PF17917">
    <property type="entry name" value="RT_RNaseH"/>
    <property type="match status" value="1"/>
</dbReference>
<dbReference type="GO" id="GO:0016787">
    <property type="term" value="F:hydrolase activity"/>
    <property type="evidence" value="ECO:0007669"/>
    <property type="project" value="UniProtKB-KW"/>
</dbReference>
<dbReference type="FunFam" id="3.30.70.270:FF:000020">
    <property type="entry name" value="Transposon Tf2-6 polyprotein-like Protein"/>
    <property type="match status" value="1"/>
</dbReference>
<dbReference type="Gene3D" id="3.30.420.10">
    <property type="entry name" value="Ribonuclease H-like superfamily/Ribonuclease H"/>
    <property type="match status" value="1"/>
</dbReference>
<dbReference type="GeneID" id="114245752"/>
<accession>A0A6J2K0G8</accession>
<dbReference type="Gene3D" id="3.30.70.270">
    <property type="match status" value="2"/>
</dbReference>
<dbReference type="InterPro" id="IPR050951">
    <property type="entry name" value="Retrovirus_Pol_polyprotein"/>
</dbReference>
<dbReference type="Pfam" id="PF00665">
    <property type="entry name" value="rve"/>
    <property type="match status" value="1"/>
</dbReference>
<feature type="region of interest" description="Disordered" evidence="8">
    <location>
        <begin position="1"/>
        <end position="49"/>
    </location>
</feature>
<evidence type="ECO:0000256" key="7">
    <source>
        <dbReference type="ARBA" id="ARBA00022918"/>
    </source>
</evidence>
<keyword evidence="2" id="KW-0808">Transferase</keyword>
<evidence type="ECO:0000256" key="5">
    <source>
        <dbReference type="ARBA" id="ARBA00022759"/>
    </source>
</evidence>
<evidence type="ECO:0000256" key="1">
    <source>
        <dbReference type="ARBA" id="ARBA00012493"/>
    </source>
</evidence>
<dbReference type="FunFam" id="3.10.20.370:FF:000001">
    <property type="entry name" value="Retrovirus-related Pol polyprotein from transposon 17.6-like protein"/>
    <property type="match status" value="1"/>
</dbReference>
<proteinExistence type="predicted"/>
<dbReference type="Gene3D" id="2.40.70.10">
    <property type="entry name" value="Acid Proteases"/>
    <property type="match status" value="1"/>
</dbReference>
<evidence type="ECO:0000256" key="4">
    <source>
        <dbReference type="ARBA" id="ARBA00022722"/>
    </source>
</evidence>
<evidence type="ECO:0000256" key="8">
    <source>
        <dbReference type="SAM" id="MobiDB-lite"/>
    </source>
</evidence>
<gene>
    <name evidence="11" type="primary">LOC114245752</name>
</gene>
<dbReference type="PROSITE" id="PS50994">
    <property type="entry name" value="INTEGRASE"/>
    <property type="match status" value="1"/>
</dbReference>
<evidence type="ECO:0000256" key="3">
    <source>
        <dbReference type="ARBA" id="ARBA00022695"/>
    </source>
</evidence>
<keyword evidence="7" id="KW-0695">RNA-directed DNA polymerase</keyword>
<feature type="domain" description="Integrase catalytic" evidence="9">
    <location>
        <begin position="1218"/>
        <end position="1381"/>
    </location>
</feature>
<evidence type="ECO:0000313" key="11">
    <source>
        <dbReference type="RefSeq" id="XP_028033829.1"/>
    </source>
</evidence>
<dbReference type="InterPro" id="IPR012337">
    <property type="entry name" value="RNaseH-like_sf"/>
</dbReference>